<sequence>MGLDATRSRPGPRPVRYIEVLIGSPGWFAALDPDGPLDAAVSTTALHCPEPDTLREIHRDLAAALR</sequence>
<name>A0A561SAF5_9ACTN</name>
<evidence type="ECO:0008006" key="3">
    <source>
        <dbReference type="Google" id="ProtNLM"/>
    </source>
</evidence>
<accession>A0A561SAF5</accession>
<proteinExistence type="predicted"/>
<evidence type="ECO:0000313" key="1">
    <source>
        <dbReference type="EMBL" id="TWF71858.1"/>
    </source>
</evidence>
<comment type="caution">
    <text evidence="1">The sequence shown here is derived from an EMBL/GenBank/DDBJ whole genome shotgun (WGS) entry which is preliminary data.</text>
</comment>
<dbReference type="AlphaFoldDB" id="A0A561SAF5"/>
<organism evidence="1 2">
    <name type="scientific">Kitasatospora viridis</name>
    <dbReference type="NCBI Taxonomy" id="281105"/>
    <lineage>
        <taxon>Bacteria</taxon>
        <taxon>Bacillati</taxon>
        <taxon>Actinomycetota</taxon>
        <taxon>Actinomycetes</taxon>
        <taxon>Kitasatosporales</taxon>
        <taxon>Streptomycetaceae</taxon>
        <taxon>Kitasatospora</taxon>
    </lineage>
</organism>
<keyword evidence="2" id="KW-1185">Reference proteome</keyword>
<evidence type="ECO:0000313" key="2">
    <source>
        <dbReference type="Proteomes" id="UP000317940"/>
    </source>
</evidence>
<dbReference type="EMBL" id="VIWT01000007">
    <property type="protein sequence ID" value="TWF71858.1"/>
    <property type="molecule type" value="Genomic_DNA"/>
</dbReference>
<gene>
    <name evidence="1" type="ORF">FHX73_1755</name>
</gene>
<dbReference type="Proteomes" id="UP000317940">
    <property type="component" value="Unassembled WGS sequence"/>
</dbReference>
<reference evidence="1 2" key="1">
    <citation type="submission" date="2019-06" db="EMBL/GenBank/DDBJ databases">
        <title>Sequencing the genomes of 1000 actinobacteria strains.</title>
        <authorList>
            <person name="Klenk H.-P."/>
        </authorList>
    </citation>
    <scope>NUCLEOTIDE SEQUENCE [LARGE SCALE GENOMIC DNA]</scope>
    <source>
        <strain evidence="1 2">DSM 44826</strain>
    </source>
</reference>
<protein>
    <recommendedName>
        <fullName evidence="3">Methyltransferase family protein</fullName>
    </recommendedName>
</protein>